<accession>A0ABT8M6S1</accession>
<organism evidence="1 2">
    <name type="scientific">Methanoculleus frigidifontis</name>
    <dbReference type="NCBI Taxonomy" id="2584085"/>
    <lineage>
        <taxon>Archaea</taxon>
        <taxon>Methanobacteriati</taxon>
        <taxon>Methanobacteriota</taxon>
        <taxon>Stenosarchaea group</taxon>
        <taxon>Methanomicrobia</taxon>
        <taxon>Methanomicrobiales</taxon>
        <taxon>Methanomicrobiaceae</taxon>
        <taxon>Methanoculleus</taxon>
    </lineage>
</organism>
<protein>
    <submittedName>
        <fullName evidence="1">Integrase</fullName>
    </submittedName>
</protein>
<sequence length="145" mass="16371">MYSLSVNEFHPHAIRHARLTSLTRSNGKKRELSEKELRLVAGWERNSAMPEVYVHLSGADVERKLLENAGFIDDSPDPADAALEPRQCPRCKNLNAHDALYCAACSMALDERAAMKVDESTEEAKKSEEYLQMLTQIRKDLGLVR</sequence>
<comment type="caution">
    <text evidence="1">The sequence shown here is derived from an EMBL/GenBank/DDBJ whole genome shotgun (WGS) entry which is preliminary data.</text>
</comment>
<name>A0ABT8M6S1_9EURY</name>
<evidence type="ECO:0000313" key="2">
    <source>
        <dbReference type="Proteomes" id="UP001168338"/>
    </source>
</evidence>
<proteinExistence type="predicted"/>
<dbReference type="EMBL" id="VCYH01000001">
    <property type="protein sequence ID" value="MDN7023615.1"/>
    <property type="molecule type" value="Genomic_DNA"/>
</dbReference>
<dbReference type="Proteomes" id="UP001168338">
    <property type="component" value="Unassembled WGS sequence"/>
</dbReference>
<evidence type="ECO:0000313" key="1">
    <source>
        <dbReference type="EMBL" id="MDN7023615.1"/>
    </source>
</evidence>
<reference evidence="1" key="1">
    <citation type="submission" date="2019-05" db="EMBL/GenBank/DDBJ databases">
        <title>Methanoculleus sp. FWC-SCC1, a methanogenic archaeon isolated from deep marine cold seep.</title>
        <authorList>
            <person name="Chen Y.-W."/>
            <person name="Chen S.-C."/>
            <person name="Teng N.-H."/>
            <person name="Lai M.-C."/>
        </authorList>
    </citation>
    <scope>NUCLEOTIDE SEQUENCE</scope>
    <source>
        <strain evidence="1">FWC-SCC1</strain>
    </source>
</reference>
<keyword evidence="2" id="KW-1185">Reference proteome</keyword>
<gene>
    <name evidence="1" type="ORF">FGU65_01655</name>
</gene>